<gene>
    <name evidence="4" type="ORF">KQI86_04975</name>
</gene>
<accession>A0ABS6EF62</accession>
<evidence type="ECO:0000259" key="3">
    <source>
        <dbReference type="Pfam" id="PF17783"/>
    </source>
</evidence>
<dbReference type="EMBL" id="JAHLQF010000001">
    <property type="protein sequence ID" value="MBU5483673.1"/>
    <property type="molecule type" value="Genomic_DNA"/>
</dbReference>
<comment type="caution">
    <text evidence="4">The sequence shown here is derived from an EMBL/GenBank/DDBJ whole genome shotgun (WGS) entry which is preliminary data.</text>
</comment>
<dbReference type="PANTHER" id="PTHR37296:SF1">
    <property type="entry name" value="CONSERVED VIRULENCE FACTOR B"/>
    <property type="match status" value="1"/>
</dbReference>
<dbReference type="RefSeq" id="WP_216438031.1">
    <property type="nucleotide sequence ID" value="NZ_JAHLQF010000001.1"/>
</dbReference>
<sequence length="280" mass="32199">MIQVGDYNKFKISRKTKIGYYLDAGTGDTKDDILLPFKECLEKEFEADDEVIVFIYRDSKDRLVATLREPLARVGNLAYLKVKENTKIGTFLDMGIDRDLFVPLKEHKYRLNEEKSYLFYVYEDKTGRLAATVDVEEHLEIAKGYKIGDEVLGTICGLYRSENLIIAIEDKYKGIMLKNEYFISVNNGDKIKLKIKRIYEDGTLGVTTRVTGKEERTQLQEEILKYLEANGGFMPFNDNSTPEDIKETFKASKNYFKRALGGLMKKGLIEQDENGTKLIK</sequence>
<dbReference type="GO" id="GO:0003677">
    <property type="term" value="F:DNA binding"/>
    <property type="evidence" value="ECO:0007669"/>
    <property type="project" value="UniProtKB-KW"/>
</dbReference>
<name>A0ABS6EF62_9CLOT</name>
<feature type="domain" description="Conserved virulence factor B-like winged helix" evidence="3">
    <location>
        <begin position="221"/>
        <end position="278"/>
    </location>
</feature>
<feature type="domain" description="Conserved virulence factor B first S1" evidence="2">
    <location>
        <begin position="4"/>
        <end position="67"/>
    </location>
</feature>
<organism evidence="4 5">
    <name type="scientific">Clostridium mobile</name>
    <dbReference type="NCBI Taxonomy" id="2841512"/>
    <lineage>
        <taxon>Bacteria</taxon>
        <taxon>Bacillati</taxon>
        <taxon>Bacillota</taxon>
        <taxon>Clostridia</taxon>
        <taxon>Eubacteriales</taxon>
        <taxon>Clostridiaceae</taxon>
        <taxon>Clostridium</taxon>
    </lineage>
</organism>
<evidence type="ECO:0000313" key="4">
    <source>
        <dbReference type="EMBL" id="MBU5483673.1"/>
    </source>
</evidence>
<protein>
    <submittedName>
        <fullName evidence="4">DNA-binding protein</fullName>
    </submittedName>
</protein>
<dbReference type="PANTHER" id="PTHR37296">
    <property type="entry name" value="CONSERVED VIRULENCE FACTOR B"/>
    <property type="match status" value="1"/>
</dbReference>
<dbReference type="InterPro" id="IPR039566">
    <property type="entry name" value="CvfB_S1_st"/>
</dbReference>
<dbReference type="InterPro" id="IPR014464">
    <property type="entry name" value="CvfB_fam"/>
</dbReference>
<dbReference type="PIRSF" id="PIRSF012524">
    <property type="entry name" value="YitL_S1"/>
    <property type="match status" value="1"/>
</dbReference>
<reference evidence="4 5" key="1">
    <citation type="submission" date="2021-06" db="EMBL/GenBank/DDBJ databases">
        <authorList>
            <person name="Sun Q."/>
            <person name="Li D."/>
        </authorList>
    </citation>
    <scope>NUCLEOTIDE SEQUENCE [LARGE SCALE GENOMIC DNA]</scope>
    <source>
        <strain evidence="4 5">MSJ-11</strain>
    </source>
</reference>
<evidence type="ECO:0000259" key="2">
    <source>
        <dbReference type="Pfam" id="PF13509"/>
    </source>
</evidence>
<dbReference type="Pfam" id="PF13509">
    <property type="entry name" value="S1_2"/>
    <property type="match status" value="2"/>
</dbReference>
<dbReference type="Pfam" id="PF17783">
    <property type="entry name" value="WHD_CvfB"/>
    <property type="match status" value="1"/>
</dbReference>
<feature type="domain" description="Conserved virulence factor B first S1" evidence="2">
    <location>
        <begin position="75"/>
        <end position="133"/>
    </location>
</feature>
<evidence type="ECO:0000256" key="1">
    <source>
        <dbReference type="PIRNR" id="PIRNR012524"/>
    </source>
</evidence>
<evidence type="ECO:0000313" key="5">
    <source>
        <dbReference type="Proteomes" id="UP000726170"/>
    </source>
</evidence>
<keyword evidence="5" id="KW-1185">Reference proteome</keyword>
<dbReference type="Proteomes" id="UP000726170">
    <property type="component" value="Unassembled WGS sequence"/>
</dbReference>
<keyword evidence="4" id="KW-0238">DNA-binding</keyword>
<comment type="similarity">
    <text evidence="1">Belongs to the CvfB family.</text>
</comment>
<proteinExistence type="inferred from homology"/>
<dbReference type="InterPro" id="IPR040764">
    <property type="entry name" value="CvfB_WH"/>
</dbReference>